<reference evidence="1" key="2">
    <citation type="submission" date="2013-04" db="UniProtKB">
        <authorList>
            <consortium name="EnsemblPlants"/>
        </authorList>
    </citation>
    <scope>IDENTIFICATION</scope>
</reference>
<evidence type="ECO:0000313" key="2">
    <source>
        <dbReference type="Proteomes" id="UP000006038"/>
    </source>
</evidence>
<proteinExistence type="predicted"/>
<accession>J3LIY9</accession>
<sequence>MYNPWMRMVMMSVAQEGSACDCLTVAKGHGSVARSIRCFILRGGRGGECVDREILILLCIWCN</sequence>
<dbReference type="Gramene" id="OB03G10150.1">
    <property type="protein sequence ID" value="OB03G10150.1"/>
    <property type="gene ID" value="OB03G10150"/>
</dbReference>
<dbReference type="HOGENOM" id="CLU_2889403_0_0_1"/>
<keyword evidence="2" id="KW-1185">Reference proteome</keyword>
<dbReference type="AlphaFoldDB" id="J3LIY9"/>
<reference evidence="1" key="1">
    <citation type="journal article" date="2013" name="Nat. Commun.">
        <title>Whole-genome sequencing of Oryza brachyantha reveals mechanisms underlying Oryza genome evolution.</title>
        <authorList>
            <person name="Chen J."/>
            <person name="Huang Q."/>
            <person name="Gao D."/>
            <person name="Wang J."/>
            <person name="Lang Y."/>
            <person name="Liu T."/>
            <person name="Li B."/>
            <person name="Bai Z."/>
            <person name="Luis Goicoechea J."/>
            <person name="Liang C."/>
            <person name="Chen C."/>
            <person name="Zhang W."/>
            <person name="Sun S."/>
            <person name="Liao Y."/>
            <person name="Zhang X."/>
            <person name="Yang L."/>
            <person name="Song C."/>
            <person name="Wang M."/>
            <person name="Shi J."/>
            <person name="Liu G."/>
            <person name="Liu J."/>
            <person name="Zhou H."/>
            <person name="Zhou W."/>
            <person name="Yu Q."/>
            <person name="An N."/>
            <person name="Chen Y."/>
            <person name="Cai Q."/>
            <person name="Wang B."/>
            <person name="Liu B."/>
            <person name="Min J."/>
            <person name="Huang Y."/>
            <person name="Wu H."/>
            <person name="Li Z."/>
            <person name="Zhang Y."/>
            <person name="Yin Y."/>
            <person name="Song W."/>
            <person name="Jiang J."/>
            <person name="Jackson S.A."/>
            <person name="Wing R.A."/>
            <person name="Wang J."/>
            <person name="Chen M."/>
        </authorList>
    </citation>
    <scope>NUCLEOTIDE SEQUENCE [LARGE SCALE GENOMIC DNA]</scope>
    <source>
        <strain evidence="1">cv. IRGC 101232</strain>
    </source>
</reference>
<name>J3LIY9_ORYBR</name>
<evidence type="ECO:0000313" key="1">
    <source>
        <dbReference type="EnsemblPlants" id="OB03G10150.1"/>
    </source>
</evidence>
<organism evidence="1">
    <name type="scientific">Oryza brachyantha</name>
    <name type="common">malo sina</name>
    <dbReference type="NCBI Taxonomy" id="4533"/>
    <lineage>
        <taxon>Eukaryota</taxon>
        <taxon>Viridiplantae</taxon>
        <taxon>Streptophyta</taxon>
        <taxon>Embryophyta</taxon>
        <taxon>Tracheophyta</taxon>
        <taxon>Spermatophyta</taxon>
        <taxon>Magnoliopsida</taxon>
        <taxon>Liliopsida</taxon>
        <taxon>Poales</taxon>
        <taxon>Poaceae</taxon>
        <taxon>BOP clade</taxon>
        <taxon>Oryzoideae</taxon>
        <taxon>Oryzeae</taxon>
        <taxon>Oryzinae</taxon>
        <taxon>Oryza</taxon>
    </lineage>
</organism>
<dbReference type="Proteomes" id="UP000006038">
    <property type="component" value="Chromosome 3"/>
</dbReference>
<dbReference type="EnsemblPlants" id="OB03G10150.1">
    <property type="protein sequence ID" value="OB03G10150.1"/>
    <property type="gene ID" value="OB03G10150"/>
</dbReference>
<protein>
    <submittedName>
        <fullName evidence="1">Uncharacterized protein</fullName>
    </submittedName>
</protein>